<dbReference type="Proteomes" id="UP001049176">
    <property type="component" value="Chromosome 6"/>
</dbReference>
<evidence type="ECO:0000313" key="2">
    <source>
        <dbReference type="Proteomes" id="UP001049176"/>
    </source>
</evidence>
<evidence type="ECO:0000313" key="1">
    <source>
        <dbReference type="EMBL" id="KAG7091662.1"/>
    </source>
</evidence>
<gene>
    <name evidence="1" type="ORF">E1B28_010683</name>
</gene>
<dbReference type="AlphaFoldDB" id="A0A9P7RXT4"/>
<dbReference type="GeneID" id="66079759"/>
<dbReference type="RefSeq" id="XP_043008132.1">
    <property type="nucleotide sequence ID" value="XM_043155659.1"/>
</dbReference>
<protein>
    <submittedName>
        <fullName evidence="1">Uncharacterized protein</fullName>
    </submittedName>
</protein>
<accession>A0A9P7RXT4</accession>
<name>A0A9P7RXT4_9AGAR</name>
<dbReference type="EMBL" id="CM032186">
    <property type="protein sequence ID" value="KAG7091662.1"/>
    <property type="molecule type" value="Genomic_DNA"/>
</dbReference>
<keyword evidence="2" id="KW-1185">Reference proteome</keyword>
<organism evidence="1 2">
    <name type="scientific">Marasmius oreades</name>
    <name type="common">fairy-ring Marasmius</name>
    <dbReference type="NCBI Taxonomy" id="181124"/>
    <lineage>
        <taxon>Eukaryota</taxon>
        <taxon>Fungi</taxon>
        <taxon>Dikarya</taxon>
        <taxon>Basidiomycota</taxon>
        <taxon>Agaricomycotina</taxon>
        <taxon>Agaricomycetes</taxon>
        <taxon>Agaricomycetidae</taxon>
        <taxon>Agaricales</taxon>
        <taxon>Marasmiineae</taxon>
        <taxon>Marasmiaceae</taxon>
        <taxon>Marasmius</taxon>
    </lineage>
</organism>
<proteinExistence type="predicted"/>
<dbReference type="KEGG" id="more:E1B28_010683"/>
<sequence>MSTTPHVTKPNLYHQEPDYLSLSLSAFTRIIAPALHPAFNKGKEQVIEFFDAAVDVWLDVWPEERAVGQLDDVEADKEAELEHKMRIELLKKQIARRTNEEAFELHNRLIINRAQDVYQGMPWKQVFRQVLEDSSWATYKSLHDKQVNEKAREMEKELESKDPEEVWQDSVAALALAVYLAAPQFY</sequence>
<reference evidence="1" key="1">
    <citation type="journal article" date="2021" name="Genome Biol. Evol.">
        <title>The assembled and annotated genome of the fairy-ring fungus Marasmius oreades.</title>
        <authorList>
            <person name="Hiltunen M."/>
            <person name="Ament-Velasquez S.L."/>
            <person name="Johannesson H."/>
        </authorList>
    </citation>
    <scope>NUCLEOTIDE SEQUENCE</scope>
    <source>
        <strain evidence="1">03SP1</strain>
    </source>
</reference>
<comment type="caution">
    <text evidence="1">The sequence shown here is derived from an EMBL/GenBank/DDBJ whole genome shotgun (WGS) entry which is preliminary data.</text>
</comment>